<name>A0A804M5X4_MAIZE</name>
<organism evidence="1 2">
    <name type="scientific">Zea mays</name>
    <name type="common">Maize</name>
    <dbReference type="NCBI Taxonomy" id="4577"/>
    <lineage>
        <taxon>Eukaryota</taxon>
        <taxon>Viridiplantae</taxon>
        <taxon>Streptophyta</taxon>
        <taxon>Embryophyta</taxon>
        <taxon>Tracheophyta</taxon>
        <taxon>Spermatophyta</taxon>
        <taxon>Magnoliopsida</taxon>
        <taxon>Liliopsida</taxon>
        <taxon>Poales</taxon>
        <taxon>Poaceae</taxon>
        <taxon>PACMAD clade</taxon>
        <taxon>Panicoideae</taxon>
        <taxon>Andropogonodae</taxon>
        <taxon>Andropogoneae</taxon>
        <taxon>Tripsacinae</taxon>
        <taxon>Zea</taxon>
    </lineage>
</organism>
<sequence>MDQVDQAGMLKQSGRVLPALSDAIDSVLSSVDHFSNDSEKLRQALGFDYLNEANASSKSIAPFGVALTGSHAFLNGNFSASRPTNGPLKMNIKLINYMPVSFVRTSFHFF</sequence>
<evidence type="ECO:0000313" key="2">
    <source>
        <dbReference type="Proteomes" id="UP000007305"/>
    </source>
</evidence>
<proteinExistence type="predicted"/>
<reference evidence="2" key="1">
    <citation type="submission" date="2015-12" db="EMBL/GenBank/DDBJ databases">
        <title>Update maize B73 reference genome by single molecule sequencing technologies.</title>
        <authorList>
            <consortium name="Maize Genome Sequencing Project"/>
            <person name="Ware D."/>
        </authorList>
    </citation>
    <scope>NUCLEOTIDE SEQUENCE [LARGE SCALE GENOMIC DNA]</scope>
    <source>
        <strain evidence="2">cv. B73</strain>
    </source>
</reference>
<dbReference type="AlphaFoldDB" id="A0A804M5X4"/>
<accession>A0A804M5X4</accession>
<evidence type="ECO:0000313" key="1">
    <source>
        <dbReference type="EnsemblPlants" id="Zm00001eb061590_P001"/>
    </source>
</evidence>
<reference evidence="1" key="3">
    <citation type="submission" date="2021-05" db="UniProtKB">
        <authorList>
            <consortium name="EnsemblPlants"/>
        </authorList>
    </citation>
    <scope>IDENTIFICATION</scope>
    <source>
        <strain evidence="1">cv. B73</strain>
    </source>
</reference>
<dbReference type="EnsemblPlants" id="Zm00001eb061590_T001">
    <property type="protein sequence ID" value="Zm00001eb061590_P001"/>
    <property type="gene ID" value="Zm00001eb061590"/>
</dbReference>
<dbReference type="Gramene" id="Zm00001eb061590_T001">
    <property type="protein sequence ID" value="Zm00001eb061590_P001"/>
    <property type="gene ID" value="Zm00001eb061590"/>
</dbReference>
<dbReference type="Proteomes" id="UP000007305">
    <property type="component" value="Chromosome 1"/>
</dbReference>
<reference evidence="1" key="2">
    <citation type="submission" date="2019-07" db="EMBL/GenBank/DDBJ databases">
        <authorList>
            <person name="Seetharam A."/>
            <person name="Woodhouse M."/>
            <person name="Cannon E."/>
        </authorList>
    </citation>
    <scope>NUCLEOTIDE SEQUENCE [LARGE SCALE GENOMIC DNA]</scope>
    <source>
        <strain evidence="1">cv. B73</strain>
    </source>
</reference>
<protein>
    <submittedName>
        <fullName evidence="1">Uncharacterized protein</fullName>
    </submittedName>
</protein>
<keyword evidence="2" id="KW-1185">Reference proteome</keyword>
<dbReference type="InParanoid" id="A0A804M5X4"/>